<dbReference type="HOGENOM" id="CLU_1733203_0_0_1"/>
<keyword evidence="3" id="KW-1185">Reference proteome</keyword>
<reference evidence="3" key="1">
    <citation type="submission" date="2012-12" db="EMBL/GenBank/DDBJ databases">
        <authorList>
            <person name="Hellsten U."/>
            <person name="Grimwood J."/>
            <person name="Chapman J.A."/>
            <person name="Shapiro H."/>
            <person name="Aerts A."/>
            <person name="Otillar R.P."/>
            <person name="Terry A.Y."/>
            <person name="Boore J.L."/>
            <person name="Simakov O."/>
            <person name="Marletaz F."/>
            <person name="Cho S.-J."/>
            <person name="Edsinger-Gonzales E."/>
            <person name="Havlak P."/>
            <person name="Kuo D.-H."/>
            <person name="Larsson T."/>
            <person name="Lv J."/>
            <person name="Arendt D."/>
            <person name="Savage R."/>
            <person name="Osoegawa K."/>
            <person name="de Jong P."/>
            <person name="Lindberg D.R."/>
            <person name="Seaver E.C."/>
            <person name="Weisblat D.A."/>
            <person name="Putnam N.H."/>
            <person name="Grigoriev I.V."/>
            <person name="Rokhsar D.S."/>
        </authorList>
    </citation>
    <scope>NUCLEOTIDE SEQUENCE</scope>
    <source>
        <strain evidence="3">I ESC-2004</strain>
    </source>
</reference>
<reference evidence="2" key="3">
    <citation type="submission" date="2015-06" db="UniProtKB">
        <authorList>
            <consortium name="EnsemblMetazoa"/>
        </authorList>
    </citation>
    <scope>IDENTIFICATION</scope>
</reference>
<dbReference type="EnsemblMetazoa" id="CapteT196007">
    <property type="protein sequence ID" value="CapteP196007"/>
    <property type="gene ID" value="CapteG196007"/>
</dbReference>
<accession>R7VBG5</accession>
<evidence type="ECO:0000313" key="3">
    <source>
        <dbReference type="Proteomes" id="UP000014760"/>
    </source>
</evidence>
<dbReference type="AlphaFoldDB" id="R7VBG5"/>
<dbReference type="EMBL" id="AMQN01004435">
    <property type="status" value="NOT_ANNOTATED_CDS"/>
    <property type="molecule type" value="Genomic_DNA"/>
</dbReference>
<reference evidence="1 3" key="2">
    <citation type="journal article" date="2013" name="Nature">
        <title>Insights into bilaterian evolution from three spiralian genomes.</title>
        <authorList>
            <person name="Simakov O."/>
            <person name="Marletaz F."/>
            <person name="Cho S.J."/>
            <person name="Edsinger-Gonzales E."/>
            <person name="Havlak P."/>
            <person name="Hellsten U."/>
            <person name="Kuo D.H."/>
            <person name="Larsson T."/>
            <person name="Lv J."/>
            <person name="Arendt D."/>
            <person name="Savage R."/>
            <person name="Osoegawa K."/>
            <person name="de Jong P."/>
            <person name="Grimwood J."/>
            <person name="Chapman J.A."/>
            <person name="Shapiro H."/>
            <person name="Aerts A."/>
            <person name="Otillar R.P."/>
            <person name="Terry A.Y."/>
            <person name="Boore J.L."/>
            <person name="Grigoriev I.V."/>
            <person name="Lindberg D.R."/>
            <person name="Seaver E.C."/>
            <person name="Weisblat D.A."/>
            <person name="Putnam N.H."/>
            <person name="Rokhsar D.S."/>
        </authorList>
    </citation>
    <scope>NUCLEOTIDE SEQUENCE</scope>
    <source>
        <strain evidence="1 3">I ESC-2004</strain>
    </source>
</reference>
<dbReference type="EMBL" id="KB293500">
    <property type="protein sequence ID" value="ELU15897.1"/>
    <property type="molecule type" value="Genomic_DNA"/>
</dbReference>
<gene>
    <name evidence="1" type="ORF">CAPTEDRAFT_196007</name>
</gene>
<evidence type="ECO:0000313" key="2">
    <source>
        <dbReference type="EnsemblMetazoa" id="CapteP196007"/>
    </source>
</evidence>
<sequence>MAVRVFPEQEENQLSGSTFYTMEDMQWDEENTLDLGLVMRINGIYSEESNIREEPRPVQVQYIGQVVSAPPAMSAFSGEAFFGQVVSAPPAKCAFPGEVVFDLQNFPSVDDLIPPIRLNRCSTYDLDLPRRLSRYSGITTTKPYDRPDNPW</sequence>
<protein>
    <submittedName>
        <fullName evidence="1 2">Uncharacterized protein</fullName>
    </submittedName>
</protein>
<evidence type="ECO:0000313" key="1">
    <source>
        <dbReference type="EMBL" id="ELU15897.1"/>
    </source>
</evidence>
<dbReference type="Proteomes" id="UP000014760">
    <property type="component" value="Unassembled WGS sequence"/>
</dbReference>
<organism evidence="1">
    <name type="scientific">Capitella teleta</name>
    <name type="common">Polychaete worm</name>
    <dbReference type="NCBI Taxonomy" id="283909"/>
    <lineage>
        <taxon>Eukaryota</taxon>
        <taxon>Metazoa</taxon>
        <taxon>Spiralia</taxon>
        <taxon>Lophotrochozoa</taxon>
        <taxon>Annelida</taxon>
        <taxon>Polychaeta</taxon>
        <taxon>Sedentaria</taxon>
        <taxon>Scolecida</taxon>
        <taxon>Capitellidae</taxon>
        <taxon>Capitella</taxon>
    </lineage>
</organism>
<name>R7VBG5_CAPTE</name>
<proteinExistence type="predicted"/>